<accession>A0A0X8XA97</accession>
<dbReference type="KEGG" id="hhk:HH1059_12210"/>
<proteinExistence type="inferred from homology"/>
<name>A0A0X8XA97_HALHR</name>
<dbReference type="EMBL" id="AP017372">
    <property type="protein sequence ID" value="BAU57917.1"/>
    <property type="molecule type" value="Genomic_DNA"/>
</dbReference>
<dbReference type="OrthoDB" id="9797941at2"/>
<protein>
    <submittedName>
        <fullName evidence="5">Nitrogenase FeMo-cofactor carrier protein NifX</fullName>
    </submittedName>
</protein>
<evidence type="ECO:0000313" key="6">
    <source>
        <dbReference type="Proteomes" id="UP000218890"/>
    </source>
</evidence>
<dbReference type="Gene3D" id="1.10.150.590">
    <property type="entry name" value="Dinitrogenase iron-molybdenum cofactor, N-terminal"/>
    <property type="match status" value="1"/>
</dbReference>
<evidence type="ECO:0000313" key="5">
    <source>
        <dbReference type="EMBL" id="BAU57917.1"/>
    </source>
</evidence>
<dbReference type="PANTHER" id="PTHR33937:SF1">
    <property type="entry name" value="IRON-MOLIBDENUM COFACTOR PROCESSING PROTEIN"/>
    <property type="match status" value="1"/>
</dbReference>
<feature type="domain" description="Dinitrogenase iron-molybdenum cofactor biosynthesis" evidence="3">
    <location>
        <begin position="122"/>
        <end position="213"/>
    </location>
</feature>
<dbReference type="InterPro" id="IPR036105">
    <property type="entry name" value="DiNase_FeMo-co_biosyn_sf"/>
</dbReference>
<dbReference type="SUPFAM" id="SSF53146">
    <property type="entry name" value="Nitrogenase accessory factor-like"/>
    <property type="match status" value="1"/>
</dbReference>
<dbReference type="Gene3D" id="3.30.420.130">
    <property type="entry name" value="Dinitrogenase iron-molybdenum cofactor biosynthesis domain"/>
    <property type="match status" value="1"/>
</dbReference>
<evidence type="ECO:0000256" key="1">
    <source>
        <dbReference type="ARBA" id="ARBA00010285"/>
    </source>
</evidence>
<dbReference type="InterPro" id="IPR051840">
    <property type="entry name" value="NifX/NifY_domain"/>
</dbReference>
<dbReference type="InterPro" id="IPR038127">
    <property type="entry name" value="NafY_N_sf"/>
</dbReference>
<dbReference type="AlphaFoldDB" id="A0A0X8XA97"/>
<organism evidence="5 6">
    <name type="scientific">Halorhodospira halochloris</name>
    <name type="common">Ectothiorhodospira halochloris</name>
    <dbReference type="NCBI Taxonomy" id="1052"/>
    <lineage>
        <taxon>Bacteria</taxon>
        <taxon>Pseudomonadati</taxon>
        <taxon>Pseudomonadota</taxon>
        <taxon>Gammaproteobacteria</taxon>
        <taxon>Chromatiales</taxon>
        <taxon>Ectothiorhodospiraceae</taxon>
        <taxon>Halorhodospira</taxon>
    </lineage>
</organism>
<evidence type="ECO:0000256" key="2">
    <source>
        <dbReference type="ARBA" id="ARBA00023231"/>
    </source>
</evidence>
<dbReference type="InterPro" id="IPR003731">
    <property type="entry name" value="Di-Nase_FeMo-co_biosynth"/>
</dbReference>
<dbReference type="CDD" id="cd00853">
    <property type="entry name" value="NifX"/>
    <property type="match status" value="1"/>
</dbReference>
<dbReference type="InterPro" id="IPR034169">
    <property type="entry name" value="NifX-like"/>
</dbReference>
<feature type="domain" description="Dinitrogenase iron-molybdenum cofactor N-terminal" evidence="4">
    <location>
        <begin position="6"/>
        <end position="89"/>
    </location>
</feature>
<comment type="similarity">
    <text evidence="1">Belongs to the NifX/NifY family.</text>
</comment>
<dbReference type="Proteomes" id="UP000218890">
    <property type="component" value="Chromosome"/>
</dbReference>
<evidence type="ECO:0000259" key="3">
    <source>
        <dbReference type="Pfam" id="PF02579"/>
    </source>
</evidence>
<dbReference type="Pfam" id="PF16844">
    <property type="entry name" value="DIMCO_N"/>
    <property type="match status" value="1"/>
</dbReference>
<dbReference type="Pfam" id="PF02579">
    <property type="entry name" value="Nitro_FeMo-Co"/>
    <property type="match status" value="1"/>
</dbReference>
<gene>
    <name evidence="5" type="ORF">HH1059_12210</name>
</gene>
<sequence>MSNELLTRALALRIGLAARQIPEIEVHQLIALLNRVCGAPLDEEKLAAVSAAELRRGARVMHYDGLYEAADAALERACSALRGDSQSEQGDGEQFAGLPEPVEELADVMAIRVACASNSAANLDGHYGSCARFLVFQVLPGEARLIDVRSTAEVASGVARTEKSAARAALINDCHILYCCSIGPPAAAKVVRAGLMPVKRADGGSAPELMADLADMLTSNPPPWLAKLLGHEQQSRVRYADFAGTS</sequence>
<keyword evidence="2" id="KW-0535">Nitrogen fixation</keyword>
<dbReference type="PANTHER" id="PTHR33937">
    <property type="entry name" value="IRON-MOLYBDENUM PROTEIN-RELATED-RELATED"/>
    <property type="match status" value="1"/>
</dbReference>
<dbReference type="InterPro" id="IPR031763">
    <property type="entry name" value="NafY_N"/>
</dbReference>
<keyword evidence="6" id="KW-1185">Reference proteome</keyword>
<evidence type="ECO:0000259" key="4">
    <source>
        <dbReference type="Pfam" id="PF16844"/>
    </source>
</evidence>
<reference evidence="5" key="1">
    <citation type="submission" date="2016-02" db="EMBL/GenBank/DDBJ databases">
        <title>Halorhodospira halochloris DSM-1059 complete genome, version 2.</title>
        <authorList>
            <person name="Tsukatani Y."/>
        </authorList>
    </citation>
    <scope>NUCLEOTIDE SEQUENCE</scope>
    <source>
        <strain evidence="5">DSM 1059</strain>
    </source>
</reference>
<dbReference type="RefSeq" id="WP_096409266.1">
    <property type="nucleotide sequence ID" value="NZ_AP017372.2"/>
</dbReference>